<dbReference type="AlphaFoldDB" id="A0AAQ3L831"/>
<organism evidence="3 4">
    <name type="scientific">Rubellicoccus peritrichatus</name>
    <dbReference type="NCBI Taxonomy" id="3080537"/>
    <lineage>
        <taxon>Bacteria</taxon>
        <taxon>Pseudomonadati</taxon>
        <taxon>Verrucomicrobiota</taxon>
        <taxon>Opitutia</taxon>
        <taxon>Puniceicoccales</taxon>
        <taxon>Cerasicoccaceae</taxon>
        <taxon>Rubellicoccus</taxon>
    </lineage>
</organism>
<dbReference type="InterPro" id="IPR039448">
    <property type="entry name" value="Beta_helix"/>
</dbReference>
<feature type="domain" description="Rhamnogalacturonase A/B/Epimerase-like pectate lyase" evidence="1">
    <location>
        <begin position="2"/>
        <end position="60"/>
    </location>
</feature>
<reference evidence="3 4" key="1">
    <citation type="submission" date="2023-10" db="EMBL/GenBank/DDBJ databases">
        <title>Rubellicoccus peritrichatus gen. nov., sp. nov., isolated from an algae of coral reef tank.</title>
        <authorList>
            <person name="Luo J."/>
        </authorList>
    </citation>
    <scope>NUCLEOTIDE SEQUENCE [LARGE SCALE GENOMIC DNA]</scope>
    <source>
        <strain evidence="3 4">CR14</strain>
    </source>
</reference>
<evidence type="ECO:0000259" key="2">
    <source>
        <dbReference type="Pfam" id="PF13229"/>
    </source>
</evidence>
<dbReference type="SUPFAM" id="SSF51126">
    <property type="entry name" value="Pectin lyase-like"/>
    <property type="match status" value="1"/>
</dbReference>
<dbReference type="Proteomes" id="UP001304300">
    <property type="component" value="Chromosome"/>
</dbReference>
<protein>
    <submittedName>
        <fullName evidence="3">Right-handed parallel beta-helix repeat-containing protein</fullName>
    </submittedName>
</protein>
<dbReference type="Pfam" id="PF13229">
    <property type="entry name" value="Beta_helix"/>
    <property type="match status" value="1"/>
</dbReference>
<dbReference type="InterPro" id="IPR012334">
    <property type="entry name" value="Pectin_lyas_fold"/>
</dbReference>
<dbReference type="RefSeq" id="WP_317833336.1">
    <property type="nucleotide sequence ID" value="NZ_CP136920.1"/>
</dbReference>
<evidence type="ECO:0000313" key="3">
    <source>
        <dbReference type="EMBL" id="WOO41015.1"/>
    </source>
</evidence>
<dbReference type="InterPro" id="IPR011050">
    <property type="entry name" value="Pectin_lyase_fold/virulence"/>
</dbReference>
<feature type="domain" description="Right handed beta helix" evidence="2">
    <location>
        <begin position="116"/>
        <end position="238"/>
    </location>
</feature>
<name>A0AAQ3L831_9BACT</name>
<dbReference type="InterPro" id="IPR006626">
    <property type="entry name" value="PbH1"/>
</dbReference>
<keyword evidence="4" id="KW-1185">Reference proteome</keyword>
<sequence>MINILDYGAVGDGKTDNTSCIQAALDAAGEQCCSVFVPAGRFLTSTLKVPSYCGIVGQPSWGYRTPGGSILELNDAEASCLIDVSYRFGITISGLCLEGRGLGSQVHGICLNQESFGVHGEESTLLIDGCRINDFSGNGVLLNRAWCFSIRHSMISHNGGDGIWLRGWDGFILDNWLSGNKRAGFGAYEENASVTFTANRVEWNFTAGIVVHGGDHYVINNNFFDRHGGPAIDLTDRDGVPSSQITVTGNILYRNGKPDRCGDGLYDSSHIRCSNAEGVVITSNVCQAFKDDSTCPVADGASPDWGIVISKLNNAIIKDNILHHGYKKELMVDLGDHKGTVVIKDNIGSLYTEAAPHAEPVNAS</sequence>
<dbReference type="EMBL" id="CP136920">
    <property type="protein sequence ID" value="WOO41015.1"/>
    <property type="molecule type" value="Genomic_DNA"/>
</dbReference>
<dbReference type="KEGG" id="puo:RZN69_20540"/>
<accession>A0AAQ3L831</accession>
<evidence type="ECO:0000259" key="1">
    <source>
        <dbReference type="Pfam" id="PF12708"/>
    </source>
</evidence>
<dbReference type="Gene3D" id="2.160.20.10">
    <property type="entry name" value="Single-stranded right-handed beta-helix, Pectin lyase-like"/>
    <property type="match status" value="1"/>
</dbReference>
<gene>
    <name evidence="3" type="ORF">RZN69_20540</name>
</gene>
<evidence type="ECO:0000313" key="4">
    <source>
        <dbReference type="Proteomes" id="UP001304300"/>
    </source>
</evidence>
<dbReference type="Pfam" id="PF12708">
    <property type="entry name" value="Pect-lyase_RHGA_epim"/>
    <property type="match status" value="1"/>
</dbReference>
<dbReference type="SMART" id="SM00710">
    <property type="entry name" value="PbH1"/>
    <property type="match status" value="4"/>
</dbReference>
<proteinExistence type="predicted"/>
<dbReference type="InterPro" id="IPR024535">
    <property type="entry name" value="RHGA/B-epi-like_pectate_lyase"/>
</dbReference>